<evidence type="ECO:0000313" key="2">
    <source>
        <dbReference type="EMBL" id="CAK9214863.1"/>
    </source>
</evidence>
<proteinExistence type="inferred from homology"/>
<keyword evidence="1" id="KW-0378">Hydrolase</keyword>
<dbReference type="InterPro" id="IPR007466">
    <property type="entry name" value="Peptidyl-Arg-deiminase_porph"/>
</dbReference>
<reference evidence="2" key="1">
    <citation type="submission" date="2024-02" db="EMBL/GenBank/DDBJ databases">
        <authorList>
            <consortium name="ELIXIR-Norway"/>
            <consortium name="Elixir Norway"/>
        </authorList>
    </citation>
    <scope>NUCLEOTIDE SEQUENCE</scope>
</reference>
<keyword evidence="3" id="KW-1185">Reference proteome</keyword>
<dbReference type="NCBIfam" id="NF010070">
    <property type="entry name" value="PRK13551.1"/>
    <property type="match status" value="1"/>
</dbReference>
<dbReference type="NCBIfam" id="TIGR03380">
    <property type="entry name" value="agmatine_aguA"/>
    <property type="match status" value="1"/>
</dbReference>
<sequence length="405" mass="45072">MEMKGSPSHHKFYMPAEWNLHAQTWMGWPEREDNWREKARPAQRAFVEVAAAISQFEPVTVCASSDQWENARNQLPANVRVLEMSSNDAWFRDTGPTFVVLDKLQTSTENIREIAGIRWTFNSWGGLDGGCFSDWRMDQLIARKILDAERVPQFSHTMVLEGGSIHVDGEGTCITTEECLLHPNRNPGLTKDNIEEELKQYLGVEKVIWLPRGLYGDSDTNGHVDNICCFVRPGVVLLHWVDDESDPQYERSLEAFNVLSKTTDASGRTLQVIPLHAPGPLYSTVEEVGGLVPHDAKPRVANARLAATYVNFYIANGGIVAPAFGDIPRDSAAEKVLQAAFPDREVVMISSAREILLGGGNVHCITQQQPAAFCALPTSPRRIEDGDKVKQAFYDSLLNVSVLLN</sequence>
<dbReference type="SUPFAM" id="SSF55909">
    <property type="entry name" value="Pentein"/>
    <property type="match status" value="1"/>
</dbReference>
<accession>A0ABP0U7L6</accession>
<dbReference type="InterPro" id="IPR017754">
    <property type="entry name" value="Agmatine_deiminase"/>
</dbReference>
<dbReference type="PANTHER" id="PTHR31377">
    <property type="entry name" value="AGMATINE DEIMINASE-RELATED"/>
    <property type="match status" value="1"/>
</dbReference>
<dbReference type="HAMAP" id="MF_01841">
    <property type="entry name" value="Agmatine_deimin"/>
    <property type="match status" value="1"/>
</dbReference>
<name>A0ABP0U7L6_9BRYO</name>
<protein>
    <recommendedName>
        <fullName evidence="4">Agmatine deiminase</fullName>
    </recommendedName>
</protein>
<gene>
    <name evidence="2" type="ORF">CSSPTR1EN2_LOCUS12444</name>
</gene>
<evidence type="ECO:0000256" key="1">
    <source>
        <dbReference type="ARBA" id="ARBA00022801"/>
    </source>
</evidence>
<dbReference type="Gene3D" id="3.75.10.10">
    <property type="entry name" value="L-arginine/glycine Amidinotransferase, Chain A"/>
    <property type="match status" value="1"/>
</dbReference>
<dbReference type="Proteomes" id="UP001497512">
    <property type="component" value="Chromosome 2"/>
</dbReference>
<evidence type="ECO:0008006" key="4">
    <source>
        <dbReference type="Google" id="ProtNLM"/>
    </source>
</evidence>
<dbReference type="Pfam" id="PF04371">
    <property type="entry name" value="PAD_porph"/>
    <property type="match status" value="1"/>
</dbReference>
<organism evidence="2 3">
    <name type="scientific">Sphagnum troendelagicum</name>
    <dbReference type="NCBI Taxonomy" id="128251"/>
    <lineage>
        <taxon>Eukaryota</taxon>
        <taxon>Viridiplantae</taxon>
        <taxon>Streptophyta</taxon>
        <taxon>Embryophyta</taxon>
        <taxon>Bryophyta</taxon>
        <taxon>Sphagnophytina</taxon>
        <taxon>Sphagnopsida</taxon>
        <taxon>Sphagnales</taxon>
        <taxon>Sphagnaceae</taxon>
        <taxon>Sphagnum</taxon>
    </lineage>
</organism>
<evidence type="ECO:0000313" key="3">
    <source>
        <dbReference type="Proteomes" id="UP001497512"/>
    </source>
</evidence>
<dbReference type="EMBL" id="OZ019894">
    <property type="protein sequence ID" value="CAK9214863.1"/>
    <property type="molecule type" value="Genomic_DNA"/>
</dbReference>
<dbReference type="PANTHER" id="PTHR31377:SF2">
    <property type="entry name" value="AGMATINE DEIMINASE"/>
    <property type="match status" value="1"/>
</dbReference>